<keyword evidence="1" id="KW-0812">Transmembrane</keyword>
<organism evidence="2 3">
    <name type="scientific">Thalassospira marina</name>
    <dbReference type="NCBI Taxonomy" id="2048283"/>
    <lineage>
        <taxon>Bacteria</taxon>
        <taxon>Pseudomonadati</taxon>
        <taxon>Pseudomonadota</taxon>
        <taxon>Alphaproteobacteria</taxon>
        <taxon>Rhodospirillales</taxon>
        <taxon>Thalassospiraceae</taxon>
        <taxon>Thalassospira</taxon>
    </lineage>
</organism>
<feature type="transmembrane region" description="Helical" evidence="1">
    <location>
        <begin position="76"/>
        <end position="102"/>
    </location>
</feature>
<evidence type="ECO:0000313" key="3">
    <source>
        <dbReference type="Proteomes" id="UP000233597"/>
    </source>
</evidence>
<evidence type="ECO:0000313" key="2">
    <source>
        <dbReference type="EMBL" id="PKR54648.1"/>
    </source>
</evidence>
<dbReference type="AlphaFoldDB" id="A0A2N3KVT6"/>
<dbReference type="RefSeq" id="WP_101265262.1">
    <property type="nucleotide sequence ID" value="NZ_NWTK01000004.1"/>
</dbReference>
<gene>
    <name evidence="2" type="ORF">COO20_07805</name>
</gene>
<protein>
    <recommendedName>
        <fullName evidence="4">DUF1269 domain-containing family protein</fullName>
    </recommendedName>
</protein>
<name>A0A2N3KVT6_9PROT</name>
<dbReference type="OrthoDB" id="7362472at2"/>
<proteinExistence type="predicted"/>
<comment type="caution">
    <text evidence="2">The sequence shown here is derived from an EMBL/GenBank/DDBJ whole genome shotgun (WGS) entry which is preliminary data.</text>
</comment>
<evidence type="ECO:0000256" key="1">
    <source>
        <dbReference type="SAM" id="Phobius"/>
    </source>
</evidence>
<keyword evidence="1" id="KW-1133">Transmembrane helix</keyword>
<accession>A0A2N3KVT6</accession>
<keyword evidence="1" id="KW-0472">Membrane</keyword>
<dbReference type="Proteomes" id="UP000233597">
    <property type="component" value="Unassembled WGS sequence"/>
</dbReference>
<reference evidence="2 3" key="1">
    <citation type="submission" date="2017-09" db="EMBL/GenBank/DDBJ databases">
        <title>Biodiversity and function of Thalassospira species in the particle-attached aromatic-hydrocarbon-degrading consortia from the surface seawater of the South China Sea.</title>
        <authorList>
            <person name="Dong C."/>
            <person name="Liu R."/>
            <person name="Shao Z."/>
        </authorList>
    </citation>
    <scope>NUCLEOTIDE SEQUENCE [LARGE SCALE GENOMIC DNA]</scope>
    <source>
        <strain evidence="2 3">CSC1P2</strain>
    </source>
</reference>
<sequence>MSEEHTTAQVPELVGLFDTKESFDAAIKALSDAGFAHSDLSALSTHESIDVAGKEGQSWTDVLTAMFGEVKYEVPLVASGAIALFGGAATAALALAIGAGVGTMALTDFIDKVTSTPHTEEFAKAIKEGSAALWVRLDPKDPAKEAKAREIFALNNAHNVHIHEPVEPAAEA</sequence>
<evidence type="ECO:0008006" key="4">
    <source>
        <dbReference type="Google" id="ProtNLM"/>
    </source>
</evidence>
<dbReference type="EMBL" id="NWTK01000004">
    <property type="protein sequence ID" value="PKR54648.1"/>
    <property type="molecule type" value="Genomic_DNA"/>
</dbReference>